<protein>
    <recommendedName>
        <fullName evidence="7 14">Ribonuclease HII</fullName>
        <shortName evidence="14">RNase HII</shortName>
        <ecNumber evidence="6 14">3.1.26.4</ecNumber>
    </recommendedName>
</protein>
<dbReference type="Pfam" id="PF01351">
    <property type="entry name" value="RNase_HII"/>
    <property type="match status" value="1"/>
</dbReference>
<dbReference type="NCBIfam" id="NF000594">
    <property type="entry name" value="PRK00015.1-1"/>
    <property type="match status" value="1"/>
</dbReference>
<comment type="caution">
    <text evidence="18">The sequence shown here is derived from an EMBL/GenBank/DDBJ whole genome shotgun (WGS) entry which is preliminary data.</text>
</comment>
<dbReference type="GO" id="GO:0043137">
    <property type="term" value="P:DNA replication, removal of RNA primer"/>
    <property type="evidence" value="ECO:0007669"/>
    <property type="project" value="TreeGrafter"/>
</dbReference>
<dbReference type="CDD" id="cd07182">
    <property type="entry name" value="RNase_HII_bacteria_HII_like"/>
    <property type="match status" value="1"/>
</dbReference>
<feature type="binding site" evidence="14 15">
    <location>
        <position position="170"/>
    </location>
    <ligand>
        <name>a divalent metal cation</name>
        <dbReference type="ChEBI" id="CHEBI:60240"/>
    </ligand>
</feature>
<feature type="domain" description="RNase H type-2" evidence="17">
    <location>
        <begin position="72"/>
        <end position="255"/>
    </location>
</feature>
<gene>
    <name evidence="14" type="primary">rnhB</name>
    <name evidence="18" type="ORF">FZD51_14135</name>
</gene>
<dbReference type="PROSITE" id="PS51975">
    <property type="entry name" value="RNASE_H_2"/>
    <property type="match status" value="1"/>
</dbReference>
<keyword evidence="8 14" id="KW-0963">Cytoplasm</keyword>
<evidence type="ECO:0000256" key="6">
    <source>
        <dbReference type="ARBA" id="ARBA00012180"/>
    </source>
</evidence>
<dbReference type="GO" id="GO:0004523">
    <property type="term" value="F:RNA-DNA hybrid ribonuclease activity"/>
    <property type="evidence" value="ECO:0007669"/>
    <property type="project" value="UniProtKB-UniRule"/>
</dbReference>
<dbReference type="PANTHER" id="PTHR10954">
    <property type="entry name" value="RIBONUCLEASE H2 SUBUNIT A"/>
    <property type="match status" value="1"/>
</dbReference>
<dbReference type="EMBL" id="VTER01000007">
    <property type="protein sequence ID" value="TYS46613.1"/>
    <property type="molecule type" value="Genomic_DNA"/>
</dbReference>
<proteinExistence type="inferred from homology"/>
<dbReference type="InterPro" id="IPR001352">
    <property type="entry name" value="RNase_HII/HIII"/>
</dbReference>
<sequence length="255" mass="28332">MKQLTISEISEKLKDLKDDKDPFFGELKSDGRKGVQQLLARWDRQRAGEARLYGRYQEMTVFERRLKKSGWTMIAGTDEAGRGPLAGPVIAAAVILPEGFYLPGLDDSKKLSEAKRDEFYKEIMSGAAAVGIGRISAGEIDRINILQASKKAMLLALADMGSTPDYLLTDAVDLDVPFQAEAVIKGDSKSVTIAAASVIAKVTRDRYMRELDELYPHYGFGRNMGYGTREHLEAIQKHGIINEHRKSFAPIKGMY</sequence>
<dbReference type="InterPro" id="IPR036397">
    <property type="entry name" value="RNaseH_sf"/>
</dbReference>
<comment type="function">
    <text evidence="3 14 16">Endonuclease that specifically degrades the RNA of RNA-DNA hybrids.</text>
</comment>
<feature type="binding site" evidence="14 15">
    <location>
        <position position="79"/>
    </location>
    <ligand>
        <name>a divalent metal cation</name>
        <dbReference type="ChEBI" id="CHEBI:60240"/>
    </ligand>
</feature>
<evidence type="ECO:0000256" key="5">
    <source>
        <dbReference type="ARBA" id="ARBA00007383"/>
    </source>
</evidence>
<evidence type="ECO:0000256" key="1">
    <source>
        <dbReference type="ARBA" id="ARBA00000077"/>
    </source>
</evidence>
<comment type="cofactor">
    <cofactor evidence="2">
        <name>Mg(2+)</name>
        <dbReference type="ChEBI" id="CHEBI:18420"/>
    </cofactor>
</comment>
<feature type="binding site" evidence="14 15">
    <location>
        <position position="78"/>
    </location>
    <ligand>
        <name>a divalent metal cation</name>
        <dbReference type="ChEBI" id="CHEBI:60240"/>
    </ligand>
</feature>
<dbReference type="HAMAP" id="MF_00052_B">
    <property type="entry name" value="RNase_HII_B"/>
    <property type="match status" value="1"/>
</dbReference>
<evidence type="ECO:0000256" key="15">
    <source>
        <dbReference type="PROSITE-ProRule" id="PRU01319"/>
    </source>
</evidence>
<evidence type="ECO:0000256" key="7">
    <source>
        <dbReference type="ARBA" id="ARBA00019179"/>
    </source>
</evidence>
<evidence type="ECO:0000256" key="14">
    <source>
        <dbReference type="HAMAP-Rule" id="MF_00052"/>
    </source>
</evidence>
<dbReference type="PANTHER" id="PTHR10954:SF18">
    <property type="entry name" value="RIBONUCLEASE HII"/>
    <property type="match status" value="1"/>
</dbReference>
<evidence type="ECO:0000256" key="4">
    <source>
        <dbReference type="ARBA" id="ARBA00004496"/>
    </source>
</evidence>
<dbReference type="GO" id="GO:0032299">
    <property type="term" value="C:ribonuclease H2 complex"/>
    <property type="evidence" value="ECO:0007669"/>
    <property type="project" value="TreeGrafter"/>
</dbReference>
<evidence type="ECO:0000256" key="2">
    <source>
        <dbReference type="ARBA" id="ARBA00001946"/>
    </source>
</evidence>
<comment type="subcellular location">
    <subcellularLocation>
        <location evidence="4 14">Cytoplasm</location>
    </subcellularLocation>
</comment>
<dbReference type="InterPro" id="IPR012337">
    <property type="entry name" value="RNaseH-like_sf"/>
</dbReference>
<dbReference type="FunFam" id="3.30.420.10:FF:000006">
    <property type="entry name" value="Ribonuclease HII"/>
    <property type="match status" value="1"/>
</dbReference>
<evidence type="ECO:0000256" key="13">
    <source>
        <dbReference type="ARBA" id="ARBA00023211"/>
    </source>
</evidence>
<reference evidence="18 19" key="1">
    <citation type="submission" date="2019-08" db="EMBL/GenBank/DDBJ databases">
        <title>Bacillus genomes from the desert of Cuatro Cienegas, Coahuila.</title>
        <authorList>
            <person name="Olmedo-Alvarez G."/>
        </authorList>
    </citation>
    <scope>NUCLEOTIDE SEQUENCE [LARGE SCALE GENOMIC DNA]</scope>
    <source>
        <strain evidence="18 19">CH446_14T</strain>
    </source>
</reference>
<evidence type="ECO:0000313" key="19">
    <source>
        <dbReference type="Proteomes" id="UP000322139"/>
    </source>
</evidence>
<keyword evidence="9 14" id="KW-0540">Nuclease</keyword>
<dbReference type="GO" id="GO:0003723">
    <property type="term" value="F:RNA binding"/>
    <property type="evidence" value="ECO:0007669"/>
    <property type="project" value="UniProtKB-UniRule"/>
</dbReference>
<comment type="similarity">
    <text evidence="5 14 16">Belongs to the RNase HII family.</text>
</comment>
<evidence type="ECO:0000256" key="16">
    <source>
        <dbReference type="RuleBase" id="RU003515"/>
    </source>
</evidence>
<evidence type="ECO:0000256" key="3">
    <source>
        <dbReference type="ARBA" id="ARBA00004065"/>
    </source>
</evidence>
<dbReference type="AlphaFoldDB" id="A0A5D4R5B5"/>
<keyword evidence="10 14" id="KW-0479">Metal-binding</keyword>
<evidence type="ECO:0000256" key="11">
    <source>
        <dbReference type="ARBA" id="ARBA00022759"/>
    </source>
</evidence>
<dbReference type="RefSeq" id="WP_148975387.1">
    <property type="nucleotide sequence ID" value="NZ_JBNILB010000004.1"/>
</dbReference>
<evidence type="ECO:0000313" key="18">
    <source>
        <dbReference type="EMBL" id="TYS46613.1"/>
    </source>
</evidence>
<dbReference type="NCBIfam" id="NF000595">
    <property type="entry name" value="PRK00015.1-3"/>
    <property type="match status" value="1"/>
</dbReference>
<dbReference type="GO" id="GO:0005737">
    <property type="term" value="C:cytoplasm"/>
    <property type="evidence" value="ECO:0007669"/>
    <property type="project" value="UniProtKB-SubCell"/>
</dbReference>
<dbReference type="Gene3D" id="3.30.420.10">
    <property type="entry name" value="Ribonuclease H-like superfamily/Ribonuclease H"/>
    <property type="match status" value="1"/>
</dbReference>
<evidence type="ECO:0000256" key="8">
    <source>
        <dbReference type="ARBA" id="ARBA00022490"/>
    </source>
</evidence>
<dbReference type="GO" id="GO:0030145">
    <property type="term" value="F:manganese ion binding"/>
    <property type="evidence" value="ECO:0007669"/>
    <property type="project" value="UniProtKB-UniRule"/>
</dbReference>
<dbReference type="EC" id="3.1.26.4" evidence="6 14"/>
<evidence type="ECO:0000259" key="17">
    <source>
        <dbReference type="PROSITE" id="PS51975"/>
    </source>
</evidence>
<evidence type="ECO:0000256" key="10">
    <source>
        <dbReference type="ARBA" id="ARBA00022723"/>
    </source>
</evidence>
<evidence type="ECO:0000256" key="12">
    <source>
        <dbReference type="ARBA" id="ARBA00022801"/>
    </source>
</evidence>
<keyword evidence="11 14" id="KW-0255">Endonuclease</keyword>
<dbReference type="InterPro" id="IPR022898">
    <property type="entry name" value="RNase_HII"/>
</dbReference>
<comment type="catalytic activity">
    <reaction evidence="1 14 15 16">
        <text>Endonucleolytic cleavage to 5'-phosphomonoester.</text>
        <dbReference type="EC" id="3.1.26.4"/>
    </reaction>
</comment>
<evidence type="ECO:0000256" key="9">
    <source>
        <dbReference type="ARBA" id="ARBA00022722"/>
    </source>
</evidence>
<accession>A0A5D4R5B5</accession>
<keyword evidence="12 14" id="KW-0378">Hydrolase</keyword>
<keyword evidence="13 14" id="KW-0464">Manganese</keyword>
<dbReference type="InterPro" id="IPR024567">
    <property type="entry name" value="RNase_HII/HIII_dom"/>
</dbReference>
<dbReference type="Proteomes" id="UP000322139">
    <property type="component" value="Unassembled WGS sequence"/>
</dbReference>
<comment type="cofactor">
    <cofactor evidence="14 15">
        <name>Mn(2+)</name>
        <dbReference type="ChEBI" id="CHEBI:29035"/>
    </cofactor>
    <cofactor evidence="14 15">
        <name>Mg(2+)</name>
        <dbReference type="ChEBI" id="CHEBI:18420"/>
    </cofactor>
    <text evidence="14 15">Manganese or magnesium. Binds 1 divalent metal ion per monomer in the absence of substrate. May bind a second metal ion after substrate binding.</text>
</comment>
<dbReference type="SUPFAM" id="SSF53098">
    <property type="entry name" value="Ribonuclease H-like"/>
    <property type="match status" value="1"/>
</dbReference>
<name>A0A5D4R5B5_9BACI</name>
<dbReference type="GO" id="GO:0006298">
    <property type="term" value="P:mismatch repair"/>
    <property type="evidence" value="ECO:0007669"/>
    <property type="project" value="TreeGrafter"/>
</dbReference>
<organism evidence="18 19">
    <name type="scientific">Bacillus infantis</name>
    <dbReference type="NCBI Taxonomy" id="324767"/>
    <lineage>
        <taxon>Bacteria</taxon>
        <taxon>Bacillati</taxon>
        <taxon>Bacillota</taxon>
        <taxon>Bacilli</taxon>
        <taxon>Bacillales</taxon>
        <taxon>Bacillaceae</taxon>
        <taxon>Bacillus</taxon>
    </lineage>
</organism>